<reference evidence="2 3" key="1">
    <citation type="journal article" date="2013" name="Mar. Genomics">
        <title>Expression of sulfatases in Rhodopirellula baltica and the diversity of sulfatases in the genus Rhodopirellula.</title>
        <authorList>
            <person name="Wegner C.E."/>
            <person name="Richter-Heitmann T."/>
            <person name="Klindworth A."/>
            <person name="Klockow C."/>
            <person name="Richter M."/>
            <person name="Achstetter T."/>
            <person name="Glockner F.O."/>
            <person name="Harder J."/>
        </authorList>
    </citation>
    <scope>NUCLEOTIDE SEQUENCE [LARGE SCALE GENOMIC DNA]</scope>
    <source>
        <strain evidence="2 3">WH47</strain>
    </source>
</reference>
<sequence>MPRRLRGSSVSDGAMMPRAFTLVELLVVIAIIAILVGLLLPAVQAAREAARKVQCTNNLKNIGLALHNYESVYRTLPWGAKGGWGPSWTTDILAFLEQRELADIVPYGERGGATGGLPESVRFRQLATAPVMVFRCPSQIGPVALSQPGDKITGRVRNTYLGNGGSDVNWNEHSMFDYIGFDRGNGVFLATDFCHITSGGDVCDNRPDRKPINFAAILDGLSNTVMVGETKYIDHEECGVCDHFMLYHEDFDAQNGQDFSEALCSLHFGFNLRDVPKDNLQMSLGSYHPGGTHLLMCDGSVRFTTDSLNEEVRHAIGSRDNKEVFDAGEF</sequence>
<evidence type="ECO:0000259" key="1">
    <source>
        <dbReference type="Pfam" id="PF07596"/>
    </source>
</evidence>
<dbReference type="InterPro" id="IPR011453">
    <property type="entry name" value="DUF1559"/>
</dbReference>
<dbReference type="InterPro" id="IPR027558">
    <property type="entry name" value="Pre_pil_HX9DG_C"/>
</dbReference>
<dbReference type="Pfam" id="PF07596">
    <property type="entry name" value="SBP_bac_10"/>
    <property type="match status" value="1"/>
</dbReference>
<organism evidence="2 3">
    <name type="scientific">Rhodopirellula baltica WH47</name>
    <dbReference type="NCBI Taxonomy" id="991778"/>
    <lineage>
        <taxon>Bacteria</taxon>
        <taxon>Pseudomonadati</taxon>
        <taxon>Planctomycetota</taxon>
        <taxon>Planctomycetia</taxon>
        <taxon>Pirellulales</taxon>
        <taxon>Pirellulaceae</taxon>
        <taxon>Rhodopirellula</taxon>
    </lineage>
</organism>
<evidence type="ECO:0000313" key="3">
    <source>
        <dbReference type="Proteomes" id="UP000006222"/>
    </source>
</evidence>
<dbReference type="AlphaFoldDB" id="F2AZ09"/>
<accession>F2AZ09</accession>
<dbReference type="Pfam" id="PF07963">
    <property type="entry name" value="N_methyl"/>
    <property type="match status" value="1"/>
</dbReference>
<dbReference type="EMBL" id="AFAR01000253">
    <property type="protein sequence ID" value="EGF25095.1"/>
    <property type="molecule type" value="Genomic_DNA"/>
</dbReference>
<dbReference type="SUPFAM" id="SSF54523">
    <property type="entry name" value="Pili subunits"/>
    <property type="match status" value="1"/>
</dbReference>
<gene>
    <name evidence="2" type="ORF">RBWH47_04931</name>
</gene>
<name>F2AZ09_RHOBT</name>
<dbReference type="Proteomes" id="UP000006222">
    <property type="component" value="Unassembled WGS sequence"/>
</dbReference>
<dbReference type="NCBIfam" id="TIGR04294">
    <property type="entry name" value="pre_pil_HX9DG"/>
    <property type="match status" value="1"/>
</dbReference>
<dbReference type="RefSeq" id="WP_007328866.1">
    <property type="nucleotide sequence ID" value="NZ_AFAR01000253.1"/>
</dbReference>
<dbReference type="Gene3D" id="3.30.700.10">
    <property type="entry name" value="Glycoprotein, Type 4 Pilin"/>
    <property type="match status" value="1"/>
</dbReference>
<dbReference type="InterPro" id="IPR012902">
    <property type="entry name" value="N_methyl_site"/>
</dbReference>
<dbReference type="PANTHER" id="PTHR30093">
    <property type="entry name" value="GENERAL SECRETION PATHWAY PROTEIN G"/>
    <property type="match status" value="1"/>
</dbReference>
<protein>
    <submittedName>
        <fullName evidence="2">Protein containing DUF1559</fullName>
    </submittedName>
</protein>
<dbReference type="InterPro" id="IPR045584">
    <property type="entry name" value="Pilin-like"/>
</dbReference>
<proteinExistence type="predicted"/>
<dbReference type="PATRIC" id="fig|991778.3.peg.5253"/>
<evidence type="ECO:0000313" key="2">
    <source>
        <dbReference type="EMBL" id="EGF25095.1"/>
    </source>
</evidence>
<dbReference type="NCBIfam" id="TIGR02532">
    <property type="entry name" value="IV_pilin_GFxxxE"/>
    <property type="match status" value="1"/>
</dbReference>
<feature type="domain" description="DUF1559" evidence="1">
    <location>
        <begin position="44"/>
        <end position="310"/>
    </location>
</feature>
<dbReference type="PANTHER" id="PTHR30093:SF2">
    <property type="entry name" value="TYPE II SECRETION SYSTEM PROTEIN H"/>
    <property type="match status" value="1"/>
</dbReference>
<comment type="caution">
    <text evidence="2">The sequence shown here is derived from an EMBL/GenBank/DDBJ whole genome shotgun (WGS) entry which is preliminary data.</text>
</comment>